<keyword evidence="8" id="KW-0443">Lipid metabolism</keyword>
<dbReference type="Pfam" id="PF01553">
    <property type="entry name" value="Acyltransferase"/>
    <property type="match status" value="1"/>
</dbReference>
<proteinExistence type="inferred from homology"/>
<keyword evidence="6 14" id="KW-0812">Transmembrane</keyword>
<dbReference type="CDD" id="cd07991">
    <property type="entry name" value="LPLAT_LPCAT1-like"/>
    <property type="match status" value="1"/>
</dbReference>
<evidence type="ECO:0000256" key="1">
    <source>
        <dbReference type="ARBA" id="ARBA00004370"/>
    </source>
</evidence>
<organism evidence="16">
    <name type="scientific">Myxobolus squamalis</name>
    <name type="common">Myxosporean</name>
    <dbReference type="NCBI Taxonomy" id="59785"/>
    <lineage>
        <taxon>Eukaryota</taxon>
        <taxon>Metazoa</taxon>
        <taxon>Cnidaria</taxon>
        <taxon>Myxozoa</taxon>
        <taxon>Myxosporea</taxon>
        <taxon>Bivalvulida</taxon>
        <taxon>Platysporina</taxon>
        <taxon>Myxobolidae</taxon>
        <taxon>Myxobolus</taxon>
    </lineage>
</organism>
<reference evidence="16" key="1">
    <citation type="submission" date="2018-11" db="EMBL/GenBank/DDBJ databases">
        <title>Myxobolus squamalis genome and transcriptome.</title>
        <authorList>
            <person name="Yahalomi D."/>
            <person name="Atkinson S.D."/>
            <person name="Neuhof M."/>
            <person name="Chang E.S."/>
            <person name="Philippe H."/>
            <person name="Cartwright P."/>
            <person name="Bartholomew J.L."/>
            <person name="Huchon D."/>
        </authorList>
    </citation>
    <scope>NUCLEOTIDE SEQUENCE</scope>
    <source>
        <strain evidence="16">71B08</strain>
        <tissue evidence="16">Whole</tissue>
    </source>
</reference>
<dbReference type="InterPro" id="IPR002123">
    <property type="entry name" value="Plipid/glycerol_acylTrfase"/>
</dbReference>
<dbReference type="GO" id="GO:0008654">
    <property type="term" value="P:phospholipid biosynthetic process"/>
    <property type="evidence" value="ECO:0007669"/>
    <property type="project" value="UniProtKB-KW"/>
</dbReference>
<evidence type="ECO:0000256" key="14">
    <source>
        <dbReference type="SAM" id="Phobius"/>
    </source>
</evidence>
<evidence type="ECO:0000256" key="7">
    <source>
        <dbReference type="ARBA" id="ARBA00022989"/>
    </source>
</evidence>
<evidence type="ECO:0000256" key="12">
    <source>
        <dbReference type="ARBA" id="ARBA00023315"/>
    </source>
</evidence>
<evidence type="ECO:0000256" key="2">
    <source>
        <dbReference type="ARBA" id="ARBA00005189"/>
    </source>
</evidence>
<evidence type="ECO:0000256" key="9">
    <source>
        <dbReference type="ARBA" id="ARBA00023136"/>
    </source>
</evidence>
<evidence type="ECO:0000256" key="4">
    <source>
        <dbReference type="ARBA" id="ARBA00022516"/>
    </source>
</evidence>
<dbReference type="SUPFAM" id="SSF69593">
    <property type="entry name" value="Glycerol-3-phosphate (1)-acyltransferase"/>
    <property type="match status" value="1"/>
</dbReference>
<keyword evidence="9 14" id="KW-0472">Membrane</keyword>
<evidence type="ECO:0000259" key="15">
    <source>
        <dbReference type="SMART" id="SM00563"/>
    </source>
</evidence>
<dbReference type="GO" id="GO:0016020">
    <property type="term" value="C:membrane"/>
    <property type="evidence" value="ECO:0007669"/>
    <property type="project" value="UniProtKB-SubCell"/>
</dbReference>
<dbReference type="GO" id="GO:0019432">
    <property type="term" value="P:triglyceride biosynthetic process"/>
    <property type="evidence" value="ECO:0007669"/>
    <property type="project" value="TreeGrafter"/>
</dbReference>
<dbReference type="PANTHER" id="PTHR23063">
    <property type="entry name" value="PHOSPHOLIPID ACYLTRANSFERASE"/>
    <property type="match status" value="1"/>
</dbReference>
<dbReference type="AlphaFoldDB" id="A0A6B2G3B0"/>
<keyword evidence="5 16" id="KW-0808">Transferase</keyword>
<sequence length="305" mass="35366">MSYHDVEPRFIFFWFLGTIYRYFIQFPCRVILMTISVMFLTVGVFALNITPKRFRNLFANKFNVVFCRISNGSMGVFANFHDTVNIPSHGVVVANHTSPIDVLILGSKNFYRFIGQIQPGFFAYLQRQLSNMGHIFFERREIADRHTVAACIKKHATDPSLPPVIIFPEGTCINNTSVMQFRKGTFEVCDIVHPVAIKYNPMFGDAFWDSSKMSYLRYIISMASSWFVYCDVWFLPPVARLPNEDAVSFARRVQKVIAEKAKMVNLHWDGNLKRTYVPSYLKQNKREEYAKSILLDYPDIKLTLD</sequence>
<evidence type="ECO:0000256" key="10">
    <source>
        <dbReference type="ARBA" id="ARBA00023209"/>
    </source>
</evidence>
<evidence type="ECO:0000256" key="6">
    <source>
        <dbReference type="ARBA" id="ARBA00022692"/>
    </source>
</evidence>
<evidence type="ECO:0000256" key="13">
    <source>
        <dbReference type="ARBA" id="ARBA00025707"/>
    </source>
</evidence>
<protein>
    <submittedName>
        <fullName evidence="16">Glycerol-3-phosphate acyltransferase 3 (Trinotate prediction)</fullName>
    </submittedName>
</protein>
<dbReference type="PANTHER" id="PTHR23063:SF2">
    <property type="entry name" value="GLYCEROL-3-PHOSPHATE ACYLTRANSFERASE 4, ISOFORM D-RELATED"/>
    <property type="match status" value="1"/>
</dbReference>
<feature type="transmembrane region" description="Helical" evidence="14">
    <location>
        <begin position="7"/>
        <end position="24"/>
    </location>
</feature>
<dbReference type="InterPro" id="IPR045252">
    <property type="entry name" value="LPCAT1-like"/>
</dbReference>
<dbReference type="GO" id="GO:0004366">
    <property type="term" value="F:glycerol-3-phosphate O-acyltransferase activity"/>
    <property type="evidence" value="ECO:0007669"/>
    <property type="project" value="TreeGrafter"/>
</dbReference>
<feature type="transmembrane region" description="Helical" evidence="14">
    <location>
        <begin position="30"/>
        <end position="49"/>
    </location>
</feature>
<keyword evidence="10" id="KW-0594">Phospholipid biosynthesis</keyword>
<comment type="subcellular location">
    <subcellularLocation>
        <location evidence="1">Membrane</location>
    </subcellularLocation>
</comment>
<comment type="pathway">
    <text evidence="2">Lipid metabolism.</text>
</comment>
<name>A0A6B2G3B0_MYXSQ</name>
<dbReference type="GO" id="GO:0005783">
    <property type="term" value="C:endoplasmic reticulum"/>
    <property type="evidence" value="ECO:0007669"/>
    <property type="project" value="TreeGrafter"/>
</dbReference>
<keyword evidence="12 16" id="KW-0012">Acyltransferase</keyword>
<evidence type="ECO:0000256" key="5">
    <source>
        <dbReference type="ARBA" id="ARBA00022679"/>
    </source>
</evidence>
<feature type="domain" description="Phospholipid/glycerol acyltransferase" evidence="15">
    <location>
        <begin position="90"/>
        <end position="200"/>
    </location>
</feature>
<evidence type="ECO:0000256" key="3">
    <source>
        <dbReference type="ARBA" id="ARBA00008655"/>
    </source>
</evidence>
<dbReference type="EMBL" id="GHBR01000403">
    <property type="protein sequence ID" value="NDJ95969.1"/>
    <property type="molecule type" value="Transcribed_RNA"/>
</dbReference>
<keyword evidence="4" id="KW-0444">Lipid biosynthesis</keyword>
<evidence type="ECO:0000256" key="8">
    <source>
        <dbReference type="ARBA" id="ARBA00023098"/>
    </source>
</evidence>
<accession>A0A6B2G3B0</accession>
<comment type="similarity">
    <text evidence="3">Belongs to the 1-acyl-sn-glycerol-3-phosphate acyltransferase family.</text>
</comment>
<evidence type="ECO:0000313" key="16">
    <source>
        <dbReference type="EMBL" id="NDJ95969.1"/>
    </source>
</evidence>
<keyword evidence="7 14" id="KW-1133">Transmembrane helix</keyword>
<comment type="pathway">
    <text evidence="13">Phospholipid metabolism.</text>
</comment>
<dbReference type="SMART" id="SM00563">
    <property type="entry name" value="PlsC"/>
    <property type="match status" value="1"/>
</dbReference>
<evidence type="ECO:0000256" key="11">
    <source>
        <dbReference type="ARBA" id="ARBA00023264"/>
    </source>
</evidence>
<keyword evidence="11" id="KW-1208">Phospholipid metabolism</keyword>